<reference evidence="9" key="1">
    <citation type="submission" date="2016-05" db="EMBL/GenBank/DDBJ databases">
        <title>Comparative genomics of biotechnologically important yeasts.</title>
        <authorList>
            <consortium name="DOE Joint Genome Institute"/>
            <person name="Riley R."/>
            <person name="Haridas S."/>
            <person name="Wolfe K.H."/>
            <person name="Lopes M.R."/>
            <person name="Hittinger C.T."/>
            <person name="Goker M."/>
            <person name="Salamov A."/>
            <person name="Wisecaver J."/>
            <person name="Long T.M."/>
            <person name="Aerts A.L."/>
            <person name="Barry K."/>
            <person name="Choi C."/>
            <person name="Clum A."/>
            <person name="Coughlan A.Y."/>
            <person name="Deshpande S."/>
            <person name="Douglass A.P."/>
            <person name="Hanson S.J."/>
            <person name="Klenk H.-P."/>
            <person name="Labutti K."/>
            <person name="Lapidus A."/>
            <person name="Lindquist E."/>
            <person name="Lipzen A."/>
            <person name="Meier-Kolthoff J.P."/>
            <person name="Ohm R.A."/>
            <person name="Otillar R.P."/>
            <person name="Pangilinan J."/>
            <person name="Peng Y."/>
            <person name="Rokas A."/>
            <person name="Rosa C.A."/>
            <person name="Scheuner C."/>
            <person name="Sibirny A.A."/>
            <person name="Slot J.C."/>
            <person name="Stielow J.B."/>
            <person name="Sun H."/>
            <person name="Kurtzman C.P."/>
            <person name="Blackwell M."/>
            <person name="Grigoriev I.V."/>
            <person name="Jeffries T.W."/>
        </authorList>
    </citation>
    <scope>NUCLEOTIDE SEQUENCE [LARGE SCALE GENOMIC DNA]</scope>
    <source>
        <strain evidence="9">NRRL Y-12698</strain>
    </source>
</reference>
<evidence type="ECO:0000256" key="7">
    <source>
        <dbReference type="SAM" id="Phobius"/>
    </source>
</evidence>
<evidence type="ECO:0000313" key="8">
    <source>
        <dbReference type="EMBL" id="ODQ81054.1"/>
    </source>
</evidence>
<evidence type="ECO:0000256" key="1">
    <source>
        <dbReference type="ARBA" id="ARBA00004127"/>
    </source>
</evidence>
<evidence type="ECO:0008006" key="10">
    <source>
        <dbReference type="Google" id="ProtNLM"/>
    </source>
</evidence>
<gene>
    <name evidence="8" type="ORF">BABINDRAFT_160472</name>
</gene>
<feature type="transmembrane region" description="Helical" evidence="7">
    <location>
        <begin position="6"/>
        <end position="29"/>
    </location>
</feature>
<dbReference type="GeneID" id="30146103"/>
<dbReference type="OrthoDB" id="19859at2759"/>
<accession>A0A1E3QU22</accession>
<evidence type="ECO:0000313" key="9">
    <source>
        <dbReference type="Proteomes" id="UP000094336"/>
    </source>
</evidence>
<evidence type="ECO:0000256" key="5">
    <source>
        <dbReference type="ARBA" id="ARBA00023034"/>
    </source>
</evidence>
<dbReference type="InterPro" id="IPR045891">
    <property type="entry name" value="ZIP9"/>
</dbReference>
<comment type="subcellular location">
    <subcellularLocation>
        <location evidence="1">Endomembrane system</location>
        <topology evidence="1">Multi-pass membrane protein</topology>
    </subcellularLocation>
    <subcellularLocation>
        <location evidence="2">Golgi apparatus membrane</location>
    </subcellularLocation>
</comment>
<dbReference type="Pfam" id="PF02535">
    <property type="entry name" value="Zip"/>
    <property type="match status" value="2"/>
</dbReference>
<dbReference type="AlphaFoldDB" id="A0A1E3QU22"/>
<feature type="transmembrane region" description="Helical" evidence="7">
    <location>
        <begin position="99"/>
        <end position="124"/>
    </location>
</feature>
<protein>
    <recommendedName>
        <fullName evidence="10">Zinc/iron permease</fullName>
    </recommendedName>
</protein>
<evidence type="ECO:0000256" key="2">
    <source>
        <dbReference type="ARBA" id="ARBA00004394"/>
    </source>
</evidence>
<feature type="transmembrane region" description="Helical" evidence="7">
    <location>
        <begin position="238"/>
        <end position="260"/>
    </location>
</feature>
<dbReference type="STRING" id="984486.A0A1E3QU22"/>
<keyword evidence="3 7" id="KW-0812">Transmembrane</keyword>
<feature type="transmembrane region" description="Helical" evidence="7">
    <location>
        <begin position="266"/>
        <end position="286"/>
    </location>
</feature>
<organism evidence="8 9">
    <name type="scientific">Babjeviella inositovora NRRL Y-12698</name>
    <dbReference type="NCBI Taxonomy" id="984486"/>
    <lineage>
        <taxon>Eukaryota</taxon>
        <taxon>Fungi</taxon>
        <taxon>Dikarya</taxon>
        <taxon>Ascomycota</taxon>
        <taxon>Saccharomycotina</taxon>
        <taxon>Pichiomycetes</taxon>
        <taxon>Serinales incertae sedis</taxon>
        <taxon>Babjeviella</taxon>
    </lineage>
</organism>
<sequence>MVSAGKFFTLVVLSTLMGFSSYGAGLLPLSVPLTSGNIRSVSVLGMGVLVGTAMVIIIPEGVETLYNSELHKPINNETRTEGATPEESSVRINERESHFVGLFLLMGFMFMYFMDNIGVVAAVFGGASVKYVGIEAEVNNYLPSPVPSAQYSSFWSFLRSFSPKTLFQLLSSSPTSFGLIIHSMADGVAMGSSVSSSNMKLKGVIFIAIALHKIPAAFGLVSVLMSSNVHVHTIKLHLALFALAAPLGSWVTFLAIHLLGGSPGVIEWWTGALLLFSGGTFLYVAVHAMQDVAGQDGKAVSAGSDSTAVQTGLTISDFGISALGMVLPLLVASVRE</sequence>
<keyword evidence="5" id="KW-0333">Golgi apparatus</keyword>
<evidence type="ECO:0000256" key="3">
    <source>
        <dbReference type="ARBA" id="ARBA00022692"/>
    </source>
</evidence>
<dbReference type="GO" id="GO:0000139">
    <property type="term" value="C:Golgi membrane"/>
    <property type="evidence" value="ECO:0007669"/>
    <property type="project" value="UniProtKB-SubCell"/>
</dbReference>
<evidence type="ECO:0000256" key="4">
    <source>
        <dbReference type="ARBA" id="ARBA00022989"/>
    </source>
</evidence>
<keyword evidence="6 7" id="KW-0472">Membrane</keyword>
<keyword evidence="4 7" id="KW-1133">Transmembrane helix</keyword>
<dbReference type="PANTHER" id="PTHR16133:SF0">
    <property type="entry name" value="ZINC_IRON REGULATED TRANSPORTER-RELATED PROTEIN 102B, ISOFORM E"/>
    <property type="match status" value="1"/>
</dbReference>
<dbReference type="InterPro" id="IPR003689">
    <property type="entry name" value="ZIP"/>
</dbReference>
<dbReference type="EMBL" id="KV454428">
    <property type="protein sequence ID" value="ODQ81054.1"/>
    <property type="molecule type" value="Genomic_DNA"/>
</dbReference>
<name>A0A1E3QU22_9ASCO</name>
<feature type="transmembrane region" description="Helical" evidence="7">
    <location>
        <begin position="205"/>
        <end position="226"/>
    </location>
</feature>
<proteinExistence type="predicted"/>
<evidence type="ECO:0000256" key="6">
    <source>
        <dbReference type="ARBA" id="ARBA00023136"/>
    </source>
</evidence>
<keyword evidence="9" id="KW-1185">Reference proteome</keyword>
<dbReference type="PANTHER" id="PTHR16133">
    <property type="entry name" value="SOLUTE CARRIER FAMILY 39 ZINC TRANSPORTER , MEMBER 9-RELATED"/>
    <property type="match status" value="1"/>
</dbReference>
<feature type="transmembrane region" description="Helical" evidence="7">
    <location>
        <begin position="41"/>
        <end position="58"/>
    </location>
</feature>
<dbReference type="Proteomes" id="UP000094336">
    <property type="component" value="Unassembled WGS sequence"/>
</dbReference>
<dbReference type="RefSeq" id="XP_018986382.1">
    <property type="nucleotide sequence ID" value="XM_019128250.1"/>
</dbReference>
<dbReference type="GO" id="GO:0006829">
    <property type="term" value="P:zinc ion transport"/>
    <property type="evidence" value="ECO:0007669"/>
    <property type="project" value="InterPro"/>
</dbReference>
<dbReference type="GO" id="GO:0046873">
    <property type="term" value="F:metal ion transmembrane transporter activity"/>
    <property type="evidence" value="ECO:0007669"/>
    <property type="project" value="InterPro"/>
</dbReference>